<dbReference type="AlphaFoldDB" id="A0A1G4USA2"/>
<evidence type="ECO:0000313" key="2">
    <source>
        <dbReference type="EMBL" id="SCW95855.1"/>
    </source>
</evidence>
<dbReference type="RefSeq" id="WP_091444291.1">
    <property type="nucleotide sequence ID" value="NZ_FMTP01000010.1"/>
</dbReference>
<evidence type="ECO:0000313" key="3">
    <source>
        <dbReference type="Proteomes" id="UP000198889"/>
    </source>
</evidence>
<accession>A0A1G4USA2</accession>
<dbReference type="Proteomes" id="UP000198889">
    <property type="component" value="Unassembled WGS sequence"/>
</dbReference>
<dbReference type="STRING" id="177413.SAMN05660859_0133"/>
<proteinExistence type="predicted"/>
<evidence type="ECO:0000256" key="1">
    <source>
        <dbReference type="SAM" id="MobiDB-lite"/>
    </source>
</evidence>
<protein>
    <submittedName>
        <fullName evidence="2">Uncharacterized protein</fullName>
    </submittedName>
</protein>
<sequence>MARAKTVIDPALKALTEEVGAELVQLGGDIFSEIEPAEPMTVKYPDGVYKKKPILPGLEFALRSVYVGASGKTIFCFEPEDAQEWSLLEVPAGEVDHRFPLFGSVVAKLFNIATDEEDFTNVWKLILSSAAERKQKAQEEARQAENQTYRDNPTFGRFG</sequence>
<keyword evidence="3" id="KW-1185">Reference proteome</keyword>
<name>A0A1G4USA2_9HYPH</name>
<dbReference type="EMBL" id="FMTP01000010">
    <property type="protein sequence ID" value="SCW95855.1"/>
    <property type="molecule type" value="Genomic_DNA"/>
</dbReference>
<reference evidence="3" key="1">
    <citation type="submission" date="2016-10" db="EMBL/GenBank/DDBJ databases">
        <authorList>
            <person name="Varghese N."/>
            <person name="Submissions S."/>
        </authorList>
    </citation>
    <scope>NUCLEOTIDE SEQUENCE [LARGE SCALE GENOMIC DNA]</scope>
    <source>
        <strain evidence="3">CGMCC 1.1761</strain>
    </source>
</reference>
<feature type="region of interest" description="Disordered" evidence="1">
    <location>
        <begin position="136"/>
        <end position="159"/>
    </location>
</feature>
<organism evidence="2 3">
    <name type="scientific">Ancylobacter rudongensis</name>
    <dbReference type="NCBI Taxonomy" id="177413"/>
    <lineage>
        <taxon>Bacteria</taxon>
        <taxon>Pseudomonadati</taxon>
        <taxon>Pseudomonadota</taxon>
        <taxon>Alphaproteobacteria</taxon>
        <taxon>Hyphomicrobiales</taxon>
        <taxon>Xanthobacteraceae</taxon>
        <taxon>Ancylobacter</taxon>
    </lineage>
</organism>
<gene>
    <name evidence="2" type="ORF">SAMN05660859_0133</name>
</gene>